<keyword evidence="1" id="KW-0732">Signal</keyword>
<gene>
    <name evidence="3" type="ORF">CLAFUR5_07703</name>
</gene>
<name>A0A9Q8P9S4_PASFU</name>
<feature type="domain" description="GH16" evidence="2">
    <location>
        <begin position="39"/>
        <end position="256"/>
    </location>
</feature>
<feature type="signal peptide" evidence="1">
    <location>
        <begin position="1"/>
        <end position="19"/>
    </location>
</feature>
<dbReference type="Gene3D" id="2.60.120.200">
    <property type="match status" value="1"/>
</dbReference>
<dbReference type="GO" id="GO:0005975">
    <property type="term" value="P:carbohydrate metabolic process"/>
    <property type="evidence" value="ECO:0007669"/>
    <property type="project" value="InterPro"/>
</dbReference>
<dbReference type="PANTHER" id="PTHR38121:SF2">
    <property type="entry name" value="ACYLTRANSFERASE 3 DOMAIN-CONTAINING PROTEIN"/>
    <property type="match status" value="1"/>
</dbReference>
<reference evidence="3" key="2">
    <citation type="journal article" date="2022" name="Microb. Genom.">
        <title>A chromosome-scale genome assembly of the tomato pathogen Cladosporium fulvum reveals a compartmentalized genome architecture and the presence of a dispensable chromosome.</title>
        <authorList>
            <person name="Zaccaron A.Z."/>
            <person name="Chen L.H."/>
            <person name="Samaras A."/>
            <person name="Stergiopoulos I."/>
        </authorList>
    </citation>
    <scope>NUCLEOTIDE SEQUENCE</scope>
    <source>
        <strain evidence="3">Race5_Kim</strain>
    </source>
</reference>
<dbReference type="RefSeq" id="XP_047762844.1">
    <property type="nucleotide sequence ID" value="XM_047906851.1"/>
</dbReference>
<accession>A0A9Q8P9S4</accession>
<dbReference type="GeneID" id="71987581"/>
<dbReference type="KEGG" id="ffu:CLAFUR5_07703"/>
<feature type="chain" id="PRO_5040462570" description="GH16 domain-containing protein" evidence="1">
    <location>
        <begin position="20"/>
        <end position="257"/>
    </location>
</feature>
<evidence type="ECO:0000259" key="2">
    <source>
        <dbReference type="PROSITE" id="PS51762"/>
    </source>
</evidence>
<dbReference type="PANTHER" id="PTHR38121">
    <property type="entry name" value="GH16 DOMAIN-CONTAINING PROTEIN"/>
    <property type="match status" value="1"/>
</dbReference>
<dbReference type="OrthoDB" id="4388755at2759"/>
<dbReference type="EMBL" id="CP090168">
    <property type="protein sequence ID" value="UJO18478.1"/>
    <property type="molecule type" value="Genomic_DNA"/>
</dbReference>
<dbReference type="PROSITE" id="PS51762">
    <property type="entry name" value="GH16_2"/>
    <property type="match status" value="1"/>
</dbReference>
<dbReference type="GO" id="GO:0004553">
    <property type="term" value="F:hydrolase activity, hydrolyzing O-glycosyl compounds"/>
    <property type="evidence" value="ECO:0007669"/>
    <property type="project" value="InterPro"/>
</dbReference>
<dbReference type="OMA" id="QKIVMAY"/>
<dbReference type="SUPFAM" id="SSF49899">
    <property type="entry name" value="Concanavalin A-like lectins/glucanases"/>
    <property type="match status" value="1"/>
</dbReference>
<sequence>MLNPSVAFVALAAARIASAQYASTTTFTFTQPTGLPNGLASYVSFVPGGENTKYEGHEFQPELSYVEGGYLNLLVPGGQQNEAVIWSAEVQTTFTVSAARVDTYAILTDTAGVVNGMFSYDGDTSISGGVQESDIEWLSDATSATLVDQGLSRALLYTNQNTTVVGGQSTTGPGVVPADAFTNVHKYSIDWSNGQTSFFLDDVAQYGFTTNVPTTTKASWVWNCWSNGDPYFSVGPPATDAVFKIQKIVMAYNPGTA</sequence>
<evidence type="ECO:0000256" key="1">
    <source>
        <dbReference type="SAM" id="SignalP"/>
    </source>
</evidence>
<dbReference type="InterPro" id="IPR000757">
    <property type="entry name" value="Beta-glucanase-like"/>
</dbReference>
<reference evidence="3" key="1">
    <citation type="submission" date="2021-12" db="EMBL/GenBank/DDBJ databases">
        <authorList>
            <person name="Zaccaron A."/>
            <person name="Stergiopoulos I."/>
        </authorList>
    </citation>
    <scope>NUCLEOTIDE SEQUENCE</scope>
    <source>
        <strain evidence="3">Race5_Kim</strain>
    </source>
</reference>
<evidence type="ECO:0000313" key="4">
    <source>
        <dbReference type="Proteomes" id="UP000756132"/>
    </source>
</evidence>
<dbReference type="AlphaFoldDB" id="A0A9Q8P9S4"/>
<dbReference type="Proteomes" id="UP000756132">
    <property type="component" value="Chromosome 6"/>
</dbReference>
<organism evidence="3 4">
    <name type="scientific">Passalora fulva</name>
    <name type="common">Tomato leaf mold</name>
    <name type="synonym">Cladosporium fulvum</name>
    <dbReference type="NCBI Taxonomy" id="5499"/>
    <lineage>
        <taxon>Eukaryota</taxon>
        <taxon>Fungi</taxon>
        <taxon>Dikarya</taxon>
        <taxon>Ascomycota</taxon>
        <taxon>Pezizomycotina</taxon>
        <taxon>Dothideomycetes</taxon>
        <taxon>Dothideomycetidae</taxon>
        <taxon>Mycosphaerellales</taxon>
        <taxon>Mycosphaerellaceae</taxon>
        <taxon>Fulvia</taxon>
    </lineage>
</organism>
<proteinExistence type="predicted"/>
<dbReference type="InterPro" id="IPR013320">
    <property type="entry name" value="ConA-like_dom_sf"/>
</dbReference>
<evidence type="ECO:0000313" key="3">
    <source>
        <dbReference type="EMBL" id="UJO18478.1"/>
    </source>
</evidence>
<protein>
    <recommendedName>
        <fullName evidence="2">GH16 domain-containing protein</fullName>
    </recommendedName>
</protein>
<dbReference type="Pfam" id="PF00722">
    <property type="entry name" value="Glyco_hydro_16"/>
    <property type="match status" value="1"/>
</dbReference>
<dbReference type="CDD" id="cd00413">
    <property type="entry name" value="Glyco_hydrolase_16"/>
    <property type="match status" value="1"/>
</dbReference>
<keyword evidence="4" id="KW-1185">Reference proteome</keyword>